<dbReference type="Pfam" id="PF03787">
    <property type="entry name" value="RAMPs"/>
    <property type="match status" value="1"/>
</dbReference>
<dbReference type="Proteomes" id="UP000672027">
    <property type="component" value="Chromosome"/>
</dbReference>
<evidence type="ECO:0000256" key="6">
    <source>
        <dbReference type="ARBA" id="ARBA00031720"/>
    </source>
</evidence>
<keyword evidence="4" id="KW-0694">RNA-binding</keyword>
<sequence>MKTNTMDSVTLHITPLSPVHVGIGEDYEPTNYVMEEEALFAFDSDVANRVLTERQRKDLLDMVSKRTRRAEEMITQVQDFFYNNRKPLAAASSHFLPVSAGVFDLYQKRVGQSANRESGGKSVVNKLEIQRTFFNPYSQHPIIPGSSIKGAIRTALLDDVNNGKPLQHRNEKNRELQERLMQGKFATDPMRLISLGDASYQTPTIFGSEIRFAVDRKKKEVMKDGKTVQSQAEAQNLYQLLECLPALRYRSFGGTLSVQDLQGMTGKGTPAKELRWTVQDIAAACNNFYYPRFKAEMKVLQERRYCNPDWEKLLNAIFSGGVFEKMKAGKAFLLRVGRHSGAESVTLEGVRSIKILQGKGQQPKYEPEAKTVWLAANTEKDRSGMLPFGWMLVELGNAPDAELQALLKPWQDKDQQRQEQLQQASGKHSAALQAQQAAIIAESEPEIWAGARIKFNRANGTLSVEKSGKTANALKPKGEELLNTLAPAIKQKVMTNQFVKVNAYVQDKKLMKVESV</sequence>
<evidence type="ECO:0000313" key="8">
    <source>
        <dbReference type="EMBL" id="QTR48552.1"/>
    </source>
</evidence>
<feature type="domain" description="CRISPR type III-associated protein" evidence="7">
    <location>
        <begin position="13"/>
        <end position="212"/>
    </location>
</feature>
<organism evidence="8 9">
    <name type="scientific">Candidatus Thiothrix anitrata</name>
    <dbReference type="NCBI Taxonomy" id="2823902"/>
    <lineage>
        <taxon>Bacteria</taxon>
        <taxon>Pseudomonadati</taxon>
        <taxon>Pseudomonadota</taxon>
        <taxon>Gammaproteobacteria</taxon>
        <taxon>Thiotrichales</taxon>
        <taxon>Thiotrichaceae</taxon>
        <taxon>Thiothrix</taxon>
    </lineage>
</organism>
<evidence type="ECO:0000259" key="7">
    <source>
        <dbReference type="Pfam" id="PF03787"/>
    </source>
</evidence>
<comment type="function">
    <text evidence="1">This subunit might be involved in maturation of a crRNA intermediate to its mature form.</text>
</comment>
<gene>
    <name evidence="8" type="ORF">J8380_09540</name>
</gene>
<name>A0ABX7WZG3_9GAMM</name>
<dbReference type="InterPro" id="IPR010173">
    <property type="entry name" value="CRISPR-assoc_Csm5"/>
</dbReference>
<accession>A0ABX7WZG3</accession>
<evidence type="ECO:0000256" key="1">
    <source>
        <dbReference type="ARBA" id="ARBA00003088"/>
    </source>
</evidence>
<dbReference type="PANTHER" id="PTHR38007:SF1">
    <property type="entry name" value="CRISPR SYSTEM CMS PROTEIN CSM5"/>
    <property type="match status" value="1"/>
</dbReference>
<reference evidence="8 9" key="1">
    <citation type="submission" date="2021-04" db="EMBL/GenBank/DDBJ databases">
        <title>Genomics, taxonomy and metabolism of representatives of sulfur bacteria of the genus Thiothrix: Thiothrix fructosivorans QT, Thiothrix unzii A1T and three new species, Thiothrix subterranea sp. nov., Thiothrix litoralis sp. nov. and 'Candidatus Thiothrix anitrata' sp. nov.</title>
        <authorList>
            <person name="Ravin N.V."/>
            <person name="Smolyakov D."/>
            <person name="Rudenko T.S."/>
            <person name="Mardanov A.V."/>
            <person name="Beletsky A.V."/>
            <person name="Markov N.D."/>
            <person name="Fomenkov A.I."/>
            <person name="Roberts R.J."/>
            <person name="Karnachuk O.V."/>
            <person name="Novikov A."/>
            <person name="Grabovich M.Y."/>
        </authorList>
    </citation>
    <scope>NUCLEOTIDE SEQUENCE [LARGE SCALE GENOMIC DNA]</scope>
    <source>
        <strain evidence="8 9">A52</strain>
    </source>
</reference>
<evidence type="ECO:0000256" key="2">
    <source>
        <dbReference type="ARBA" id="ARBA00006680"/>
    </source>
</evidence>
<comment type="similarity">
    <text evidence="2">Belongs to the CRISPR-associated Csm5 family.</text>
</comment>
<proteinExistence type="inferred from homology"/>
<evidence type="ECO:0000256" key="5">
    <source>
        <dbReference type="ARBA" id="ARBA00023118"/>
    </source>
</evidence>
<dbReference type="PANTHER" id="PTHR38007">
    <property type="entry name" value="CRISPR SYSTEM CMS PROTEIN CSM5"/>
    <property type="match status" value="1"/>
</dbReference>
<keyword evidence="5" id="KW-0051">Antiviral defense</keyword>
<evidence type="ECO:0000256" key="3">
    <source>
        <dbReference type="ARBA" id="ARBA00016113"/>
    </source>
</evidence>
<protein>
    <recommendedName>
        <fullName evidence="3">CRISPR system Cms protein Csm5</fullName>
    </recommendedName>
    <alternativeName>
        <fullName evidence="6">CRISPR type III A-associated protein Csm5</fullName>
    </alternativeName>
</protein>
<keyword evidence="9" id="KW-1185">Reference proteome</keyword>
<evidence type="ECO:0000256" key="4">
    <source>
        <dbReference type="ARBA" id="ARBA00022884"/>
    </source>
</evidence>
<dbReference type="RefSeq" id="WP_210225443.1">
    <property type="nucleotide sequence ID" value="NZ_CP072800.1"/>
</dbReference>
<dbReference type="EMBL" id="CP072800">
    <property type="protein sequence ID" value="QTR48552.1"/>
    <property type="molecule type" value="Genomic_DNA"/>
</dbReference>
<dbReference type="InterPro" id="IPR005537">
    <property type="entry name" value="RAMP_III_fam"/>
</dbReference>
<evidence type="ECO:0000313" key="9">
    <source>
        <dbReference type="Proteomes" id="UP000672027"/>
    </source>
</evidence>